<proteinExistence type="predicted"/>
<evidence type="ECO:0008006" key="3">
    <source>
        <dbReference type="Google" id="ProtNLM"/>
    </source>
</evidence>
<evidence type="ECO:0000313" key="1">
    <source>
        <dbReference type="EMBL" id="KAL3657120.1"/>
    </source>
</evidence>
<dbReference type="Gene3D" id="3.90.228.20">
    <property type="match status" value="1"/>
</dbReference>
<organism evidence="1 2">
    <name type="scientific">Phytophthora oleae</name>
    <dbReference type="NCBI Taxonomy" id="2107226"/>
    <lineage>
        <taxon>Eukaryota</taxon>
        <taxon>Sar</taxon>
        <taxon>Stramenopiles</taxon>
        <taxon>Oomycota</taxon>
        <taxon>Peronosporomycetes</taxon>
        <taxon>Peronosporales</taxon>
        <taxon>Peronosporaceae</taxon>
        <taxon>Phytophthora</taxon>
    </lineage>
</organism>
<sequence>MLEKPNSRGNHPNAVSFLTWAAYGVLPSVSKLSAGQARYHFLSGYTAKVAGTERGIMEPQVTFSTCFGGAIMTLHPTECADLLKKKLQEHNTHVYQINTGWTGGVYSVGKRMKLSFTSKCVDAVTSKMPFSMDRIDTSTVPPPRSKISTLQALPPVPALVSRP</sequence>
<accession>A0ABD3ERL9</accession>
<dbReference type="Pfam" id="PF01293">
    <property type="entry name" value="PEPCK_ATP"/>
    <property type="match status" value="1"/>
</dbReference>
<name>A0ABD3ERL9_9STRA</name>
<keyword evidence="2" id="KW-1185">Reference proteome</keyword>
<comment type="caution">
    <text evidence="1">The sequence shown here is derived from an EMBL/GenBank/DDBJ whole genome shotgun (WGS) entry which is preliminary data.</text>
</comment>
<dbReference type="PANTHER" id="PTHR30031">
    <property type="entry name" value="PHOSPHOENOLPYRUVATE CARBOXYKINASE ATP"/>
    <property type="match status" value="1"/>
</dbReference>
<evidence type="ECO:0000313" key="2">
    <source>
        <dbReference type="Proteomes" id="UP001632037"/>
    </source>
</evidence>
<gene>
    <name evidence="1" type="ORF">V7S43_018032</name>
</gene>
<dbReference type="InterPro" id="IPR013035">
    <property type="entry name" value="PEP_carboxykinase_C"/>
</dbReference>
<protein>
    <recommendedName>
        <fullName evidence="3">Phosphoenolpyruvate carboxykinase (ATP)</fullName>
    </recommendedName>
</protein>
<dbReference type="PANTHER" id="PTHR30031:SF0">
    <property type="entry name" value="PHOSPHOENOLPYRUVATE CARBOXYKINASE (ATP)"/>
    <property type="match status" value="1"/>
</dbReference>
<dbReference type="InterPro" id="IPR001272">
    <property type="entry name" value="PEP_carboxykinase_ATP"/>
</dbReference>
<dbReference type="AlphaFoldDB" id="A0ABD3ERL9"/>
<dbReference type="EMBL" id="JBIMZQ010000069">
    <property type="protein sequence ID" value="KAL3657120.1"/>
    <property type="molecule type" value="Genomic_DNA"/>
</dbReference>
<dbReference type="SUPFAM" id="SSF53795">
    <property type="entry name" value="PEP carboxykinase-like"/>
    <property type="match status" value="1"/>
</dbReference>
<reference evidence="1 2" key="1">
    <citation type="submission" date="2024-09" db="EMBL/GenBank/DDBJ databases">
        <title>Genome sequencing and assembly of Phytophthora oleae, isolate VK10A, causative agent of rot of olive drupes.</title>
        <authorList>
            <person name="Conti Taguali S."/>
            <person name="Riolo M."/>
            <person name="La Spada F."/>
            <person name="Cacciola S.O."/>
            <person name="Dionisio G."/>
        </authorList>
    </citation>
    <scope>NUCLEOTIDE SEQUENCE [LARGE SCALE GENOMIC DNA]</scope>
    <source>
        <strain evidence="1 2">VK10A</strain>
    </source>
</reference>
<dbReference type="Proteomes" id="UP001632037">
    <property type="component" value="Unassembled WGS sequence"/>
</dbReference>